<feature type="domain" description="Lysozyme inhibitor LprI-like N-terminal" evidence="2">
    <location>
        <begin position="52"/>
        <end position="148"/>
    </location>
</feature>
<dbReference type="InterPro" id="IPR009739">
    <property type="entry name" value="LprI-like_N"/>
</dbReference>
<feature type="signal peptide" evidence="1">
    <location>
        <begin position="1"/>
        <end position="20"/>
    </location>
</feature>
<keyword evidence="1" id="KW-0732">Signal</keyword>
<accession>A0A2K9EZF3</accession>
<dbReference type="EMBL" id="CP025408">
    <property type="protein sequence ID" value="AUH32271.1"/>
    <property type="molecule type" value="Genomic_DNA"/>
</dbReference>
<evidence type="ECO:0000259" key="2">
    <source>
        <dbReference type="Pfam" id="PF07007"/>
    </source>
</evidence>
<dbReference type="KEGG" id="paro:CUV01_01640"/>
<sequence>MMRYPLLALLLLSAPLAAQEASVEPGAVEACFDATARGEGTPDCVGNAASACSSAQEQPDTTFAISQCMMAETNDWDSLLNREYQKTRDAFSDQPGLADALLTAQRAWIAFRDADCTLAYDRYGDGSMRVISAADCRMRHTAQRTFQLRDLQGF</sequence>
<dbReference type="AlphaFoldDB" id="A0A2K9EZF3"/>
<evidence type="ECO:0000256" key="1">
    <source>
        <dbReference type="SAM" id="SignalP"/>
    </source>
</evidence>
<name>A0A2K9EZF3_9RHOB</name>
<dbReference type="Gene3D" id="1.20.1270.180">
    <property type="match status" value="1"/>
</dbReference>
<protein>
    <recommendedName>
        <fullName evidence="2">Lysozyme inhibitor LprI-like N-terminal domain-containing protein</fullName>
    </recommendedName>
</protein>
<dbReference type="OrthoDB" id="7340239at2"/>
<proteinExistence type="predicted"/>
<dbReference type="PANTHER" id="PTHR39176:SF1">
    <property type="entry name" value="PERIPLASMIC PROTEIN"/>
    <property type="match status" value="1"/>
</dbReference>
<reference evidence="3 4" key="1">
    <citation type="submission" date="2017-12" db="EMBL/GenBank/DDBJ databases">
        <authorList>
            <person name="Hurst M.R.H."/>
        </authorList>
    </citation>
    <scope>NUCLEOTIDE SEQUENCE [LARGE SCALE GENOMIC DNA]</scope>
    <source>
        <strain evidence="3 4">BM15</strain>
    </source>
</reference>
<dbReference type="Proteomes" id="UP000233742">
    <property type="component" value="Chromosome"/>
</dbReference>
<dbReference type="Pfam" id="PF07007">
    <property type="entry name" value="LprI"/>
    <property type="match status" value="1"/>
</dbReference>
<feature type="chain" id="PRO_5014817373" description="Lysozyme inhibitor LprI-like N-terminal domain-containing protein" evidence="1">
    <location>
        <begin position="21"/>
        <end position="154"/>
    </location>
</feature>
<evidence type="ECO:0000313" key="4">
    <source>
        <dbReference type="Proteomes" id="UP000233742"/>
    </source>
</evidence>
<keyword evidence="4" id="KW-1185">Reference proteome</keyword>
<dbReference type="PANTHER" id="PTHR39176">
    <property type="entry name" value="PERIPLASMIC PROTEIN-RELATED"/>
    <property type="match status" value="1"/>
</dbReference>
<organism evidence="3 4">
    <name type="scientific">Paracoccus tegillarcae</name>
    <dbReference type="NCBI Taxonomy" id="1529068"/>
    <lineage>
        <taxon>Bacteria</taxon>
        <taxon>Pseudomonadati</taxon>
        <taxon>Pseudomonadota</taxon>
        <taxon>Alphaproteobacteria</taxon>
        <taxon>Rhodobacterales</taxon>
        <taxon>Paracoccaceae</taxon>
        <taxon>Paracoccus</taxon>
    </lineage>
</organism>
<gene>
    <name evidence="3" type="ORF">CUV01_01640</name>
</gene>
<evidence type="ECO:0000313" key="3">
    <source>
        <dbReference type="EMBL" id="AUH32271.1"/>
    </source>
</evidence>
<dbReference type="RefSeq" id="WP_101458949.1">
    <property type="nucleotide sequence ID" value="NZ_CP025408.1"/>
</dbReference>